<dbReference type="AlphaFoldDB" id="A0A9W6W904"/>
<evidence type="ECO:0000256" key="9">
    <source>
        <dbReference type="SAM" id="Phobius"/>
    </source>
</evidence>
<comment type="subcellular location">
    <subcellularLocation>
        <location evidence="1">Membrane</location>
        <topology evidence="1">Single-pass type IV membrane protein</topology>
    </subcellularLocation>
</comment>
<evidence type="ECO:0000256" key="1">
    <source>
        <dbReference type="ARBA" id="ARBA00004211"/>
    </source>
</evidence>
<dbReference type="SMART" id="SM00397">
    <property type="entry name" value="t_SNARE"/>
    <property type="match status" value="1"/>
</dbReference>
<dbReference type="Pfam" id="PF11416">
    <property type="entry name" value="Syntaxin-5_N"/>
    <property type="match status" value="1"/>
</dbReference>
<evidence type="ECO:0000256" key="2">
    <source>
        <dbReference type="ARBA" id="ARBA00009063"/>
    </source>
</evidence>
<feature type="region of interest" description="Disordered" evidence="8">
    <location>
        <begin position="236"/>
        <end position="258"/>
    </location>
</feature>
<dbReference type="PANTHER" id="PTHR19957">
    <property type="entry name" value="SYNTAXIN"/>
    <property type="match status" value="1"/>
</dbReference>
<dbReference type="GO" id="GO:0006886">
    <property type="term" value="P:intracellular protein transport"/>
    <property type="evidence" value="ECO:0007669"/>
    <property type="project" value="InterPro"/>
</dbReference>
<evidence type="ECO:0000256" key="5">
    <source>
        <dbReference type="ARBA" id="ARBA00022989"/>
    </source>
</evidence>
<dbReference type="SUPFAM" id="SSF47661">
    <property type="entry name" value="t-snare proteins"/>
    <property type="match status" value="1"/>
</dbReference>
<dbReference type="EMBL" id="BSXN01000563">
    <property type="protein sequence ID" value="GME69055.1"/>
    <property type="molecule type" value="Genomic_DNA"/>
</dbReference>
<proteinExistence type="inferred from homology"/>
<gene>
    <name evidence="11" type="ORF">Cboi02_000204600</name>
</gene>
<dbReference type="InterPro" id="IPR010989">
    <property type="entry name" value="SNARE"/>
</dbReference>
<dbReference type="PROSITE" id="PS00914">
    <property type="entry name" value="SYNTAXIN"/>
    <property type="match status" value="1"/>
</dbReference>
<evidence type="ECO:0000256" key="6">
    <source>
        <dbReference type="ARBA" id="ARBA00023054"/>
    </source>
</evidence>
<evidence type="ECO:0000256" key="3">
    <source>
        <dbReference type="ARBA" id="ARBA00022448"/>
    </source>
</evidence>
<keyword evidence="5 9" id="KW-1133">Transmembrane helix</keyword>
<dbReference type="GO" id="GO:0048278">
    <property type="term" value="P:vesicle docking"/>
    <property type="evidence" value="ECO:0007669"/>
    <property type="project" value="TreeGrafter"/>
</dbReference>
<evidence type="ECO:0000256" key="4">
    <source>
        <dbReference type="ARBA" id="ARBA00022692"/>
    </source>
</evidence>
<dbReference type="GO" id="GO:0006906">
    <property type="term" value="P:vesicle fusion"/>
    <property type="evidence" value="ECO:0007669"/>
    <property type="project" value="TreeGrafter"/>
</dbReference>
<organism evidence="11 12">
    <name type="scientific">Candida boidinii</name>
    <name type="common">Yeast</name>
    <dbReference type="NCBI Taxonomy" id="5477"/>
    <lineage>
        <taxon>Eukaryota</taxon>
        <taxon>Fungi</taxon>
        <taxon>Dikarya</taxon>
        <taxon>Ascomycota</taxon>
        <taxon>Saccharomycotina</taxon>
        <taxon>Pichiomycetes</taxon>
        <taxon>Pichiales</taxon>
        <taxon>Pichiaceae</taxon>
        <taxon>Ogataea</taxon>
        <taxon>Ogataea/Candida clade</taxon>
    </lineage>
</organism>
<dbReference type="Proteomes" id="UP001165120">
    <property type="component" value="Unassembled WGS sequence"/>
</dbReference>
<name>A0A9W6W904_CANBO</name>
<dbReference type="GO" id="GO:0005484">
    <property type="term" value="F:SNAP receptor activity"/>
    <property type="evidence" value="ECO:0007669"/>
    <property type="project" value="InterPro"/>
</dbReference>
<feature type="domain" description="T-SNARE coiled-coil homology" evidence="10">
    <location>
        <begin position="284"/>
        <end position="346"/>
    </location>
</feature>
<sequence>MSLYPPPTINRIQNRTLEFQQCVSTFTKQNNKYKLAQQQQQQQQQQQLQLQQHGKLGTGSFSEKASLIAKDISRVTASLSKLAILARQKQLFNEQPQDMIKLTYVIKQDIFKIERNIKELQSTMNGSQQSNEPQLRTYSKNVVQLLNTKTKNISEEFKTVLEVRQRNEMLQKTRQEQILSIAKNGGSIGNGGNLDYSSNNTNYNSNITGNNNSNNNNNNADEDALIPYALRKKTTSSENPFLSGLNSNRDTDDPDYSVPDARNQDFLSIPNQSQQMLLLEEQNTQYLQERSHAVESIESTINEVGNLFQQLATMVQEQGEQIQRIDTNIEDTSINIAGAQRELMKYYNHISSNRWLMVKIFGILILFFLLWALIS</sequence>
<dbReference type="Pfam" id="PF05739">
    <property type="entry name" value="SNARE"/>
    <property type="match status" value="1"/>
</dbReference>
<feature type="compositionally biased region" description="Polar residues" evidence="8">
    <location>
        <begin position="236"/>
        <end position="248"/>
    </location>
</feature>
<dbReference type="GO" id="GO:0006888">
    <property type="term" value="P:endoplasmic reticulum to Golgi vesicle-mediated transport"/>
    <property type="evidence" value="ECO:0007669"/>
    <property type="project" value="TreeGrafter"/>
</dbReference>
<reference evidence="11" key="1">
    <citation type="submission" date="2023-04" db="EMBL/GenBank/DDBJ databases">
        <title>Candida boidinii NBRC 10035.</title>
        <authorList>
            <person name="Ichikawa N."/>
            <person name="Sato H."/>
            <person name="Tonouchi N."/>
        </authorList>
    </citation>
    <scope>NUCLEOTIDE SEQUENCE</scope>
    <source>
        <strain evidence="11">NBRC 10035</strain>
    </source>
</reference>
<dbReference type="InterPro" id="IPR000727">
    <property type="entry name" value="T_SNARE_dom"/>
</dbReference>
<evidence type="ECO:0000259" key="10">
    <source>
        <dbReference type="PROSITE" id="PS50192"/>
    </source>
</evidence>
<keyword evidence="12" id="KW-1185">Reference proteome</keyword>
<evidence type="ECO:0000313" key="11">
    <source>
        <dbReference type="EMBL" id="GME69055.1"/>
    </source>
</evidence>
<evidence type="ECO:0000313" key="12">
    <source>
        <dbReference type="Proteomes" id="UP001165120"/>
    </source>
</evidence>
<comment type="similarity">
    <text evidence="2">Belongs to the syntaxin family.</text>
</comment>
<feature type="transmembrane region" description="Helical" evidence="9">
    <location>
        <begin position="355"/>
        <end position="374"/>
    </location>
</feature>
<dbReference type="PANTHER" id="PTHR19957:SF3">
    <property type="entry name" value="SYNTAXIN-5"/>
    <property type="match status" value="1"/>
</dbReference>
<dbReference type="InterPro" id="IPR006012">
    <property type="entry name" value="Syntaxin/epimorphin_CS"/>
</dbReference>
<keyword evidence="4 9" id="KW-0812">Transmembrane</keyword>
<keyword evidence="3" id="KW-0813">Transport</keyword>
<protein>
    <submittedName>
        <fullName evidence="11">Unnamed protein product</fullName>
    </submittedName>
</protein>
<dbReference type="GO" id="GO:0031201">
    <property type="term" value="C:SNARE complex"/>
    <property type="evidence" value="ECO:0007669"/>
    <property type="project" value="TreeGrafter"/>
</dbReference>
<dbReference type="InterPro" id="IPR021538">
    <property type="entry name" value="Syntaxin-5_N"/>
</dbReference>
<comment type="caution">
    <text evidence="11">The sequence shown here is derived from an EMBL/GenBank/DDBJ whole genome shotgun (WGS) entry which is preliminary data.</text>
</comment>
<keyword evidence="7 9" id="KW-0472">Membrane</keyword>
<dbReference type="Gene3D" id="1.20.58.70">
    <property type="match status" value="1"/>
</dbReference>
<accession>A0A9W6W904</accession>
<keyword evidence="6" id="KW-0175">Coiled coil</keyword>
<dbReference type="GO" id="GO:0000149">
    <property type="term" value="F:SNARE binding"/>
    <property type="evidence" value="ECO:0007669"/>
    <property type="project" value="TreeGrafter"/>
</dbReference>
<evidence type="ECO:0000256" key="8">
    <source>
        <dbReference type="SAM" id="MobiDB-lite"/>
    </source>
</evidence>
<dbReference type="PROSITE" id="PS50192">
    <property type="entry name" value="T_SNARE"/>
    <property type="match status" value="1"/>
</dbReference>
<evidence type="ECO:0000256" key="7">
    <source>
        <dbReference type="ARBA" id="ARBA00023136"/>
    </source>
</evidence>
<dbReference type="CDD" id="cd15844">
    <property type="entry name" value="SNARE_syntaxin5"/>
    <property type="match status" value="1"/>
</dbReference>
<dbReference type="GO" id="GO:0000139">
    <property type="term" value="C:Golgi membrane"/>
    <property type="evidence" value="ECO:0007669"/>
    <property type="project" value="TreeGrafter"/>
</dbReference>
<dbReference type="InterPro" id="IPR045242">
    <property type="entry name" value="Syntaxin"/>
</dbReference>